<dbReference type="OrthoDB" id="9800940at2"/>
<dbReference type="Pfam" id="PF12706">
    <property type="entry name" value="Lactamase_B_2"/>
    <property type="match status" value="1"/>
</dbReference>
<sequence length="325" mass="36782">MNRTQIALLLVILMSFSCKEKNIAKSNTKTSTIQINPNETAIIILGTIQDAGSPQIGCQKDCCKTLFNNPDKNRQVVSLGLIDNEFEKKYMFEASPDFVTQTKALVNPKIKNTNEIPDGIFLTHAHIGHYTGLMYLGKEAMNASKVPVYAMPKMKTFLESNGPWSQLVKTENIILKDIQDGQTITLTNNLNVTPFLVPHRDEYSETVGYKIKGKNKSALFIPDIDKWSKWEKSIIEEIKTVDYAFVDATFFSGKELNNRDMSQIPHPFILESLDLFKNLPLSEKNKIVFIHFNHTNPVINLNSKEAQTVIKAGFNIAQIHDIYKL</sequence>
<comment type="caution">
    <text evidence="2">The sequence shown here is derived from an EMBL/GenBank/DDBJ whole genome shotgun (WGS) entry which is preliminary data.</text>
</comment>
<dbReference type="SUPFAM" id="SSF56281">
    <property type="entry name" value="Metallo-hydrolase/oxidoreductase"/>
    <property type="match status" value="1"/>
</dbReference>
<dbReference type="InterPro" id="IPR036866">
    <property type="entry name" value="RibonucZ/Hydroxyglut_hydro"/>
</dbReference>
<keyword evidence="3" id="KW-1185">Reference proteome</keyword>
<proteinExistence type="predicted"/>
<dbReference type="Gene3D" id="3.60.15.10">
    <property type="entry name" value="Ribonuclease Z/Hydroxyacylglutathione hydrolase-like"/>
    <property type="match status" value="1"/>
</dbReference>
<dbReference type="RefSeq" id="WP_044633778.1">
    <property type="nucleotide sequence ID" value="NZ_JTDW01000016.1"/>
</dbReference>
<feature type="domain" description="Metallo-beta-lactamase" evidence="1">
    <location>
        <begin position="91"/>
        <end position="292"/>
    </location>
</feature>
<dbReference type="STRING" id="1435349.PW52_14905"/>
<protein>
    <submittedName>
        <fullName evidence="2">Pyrroloquinoline quinone biosynthesis protein PqqB</fullName>
    </submittedName>
</protein>
<name>A0A0D7W163_9FLAO</name>
<gene>
    <name evidence="2" type="ORF">PW52_14905</name>
</gene>
<dbReference type="PANTHER" id="PTHR42663:SF6">
    <property type="entry name" value="HYDROLASE C777.06C-RELATED"/>
    <property type="match status" value="1"/>
</dbReference>
<dbReference type="PANTHER" id="PTHR42663">
    <property type="entry name" value="HYDROLASE C777.06C-RELATED-RELATED"/>
    <property type="match status" value="1"/>
</dbReference>
<dbReference type="Proteomes" id="UP000032578">
    <property type="component" value="Unassembled WGS sequence"/>
</dbReference>
<evidence type="ECO:0000313" key="3">
    <source>
        <dbReference type="Proteomes" id="UP000032578"/>
    </source>
</evidence>
<dbReference type="PROSITE" id="PS51257">
    <property type="entry name" value="PROKAR_LIPOPROTEIN"/>
    <property type="match status" value="1"/>
</dbReference>
<dbReference type="EMBL" id="JTDW01000016">
    <property type="protein sequence ID" value="KJD32769.1"/>
    <property type="molecule type" value="Genomic_DNA"/>
</dbReference>
<evidence type="ECO:0000313" key="2">
    <source>
        <dbReference type="EMBL" id="KJD32769.1"/>
    </source>
</evidence>
<reference evidence="2 3" key="1">
    <citation type="submission" date="2014-11" db="EMBL/GenBank/DDBJ databases">
        <title>Tamlana sedimentorum sp. nov., isolated from shallow sand sediments of the Sea of Japan.</title>
        <authorList>
            <person name="Romanenko L.A."/>
        </authorList>
    </citation>
    <scope>NUCLEOTIDE SEQUENCE [LARGE SCALE GENOMIC DNA]</scope>
    <source>
        <strain evidence="2 3">JCM 19808</strain>
    </source>
</reference>
<accession>A0A0D7W163</accession>
<dbReference type="PATRIC" id="fig|1435349.4.peg.1006"/>
<dbReference type="AlphaFoldDB" id="A0A0D7W163"/>
<evidence type="ECO:0000259" key="1">
    <source>
        <dbReference type="Pfam" id="PF12706"/>
    </source>
</evidence>
<organism evidence="2 3">
    <name type="scientific">Neotamlana sedimentorum</name>
    <dbReference type="NCBI Taxonomy" id="1435349"/>
    <lineage>
        <taxon>Bacteria</taxon>
        <taxon>Pseudomonadati</taxon>
        <taxon>Bacteroidota</taxon>
        <taxon>Flavobacteriia</taxon>
        <taxon>Flavobacteriales</taxon>
        <taxon>Flavobacteriaceae</taxon>
        <taxon>Neotamlana</taxon>
    </lineage>
</organism>
<dbReference type="InterPro" id="IPR001279">
    <property type="entry name" value="Metallo-B-lactamas"/>
</dbReference>